<accession>A0ABR0T3R7</accession>
<keyword evidence="11" id="KW-0443">Lipid metabolism</keyword>
<evidence type="ECO:0000256" key="4">
    <source>
        <dbReference type="ARBA" id="ARBA00022553"/>
    </source>
</evidence>
<feature type="region of interest" description="Disordered" evidence="15">
    <location>
        <begin position="255"/>
        <end position="280"/>
    </location>
</feature>
<feature type="compositionally biased region" description="Low complexity" evidence="15">
    <location>
        <begin position="396"/>
        <end position="419"/>
    </location>
</feature>
<feature type="compositionally biased region" description="Basic and acidic residues" evidence="15">
    <location>
        <begin position="551"/>
        <end position="564"/>
    </location>
</feature>
<gene>
    <name evidence="17" type="ORF">PT974_01444</name>
</gene>
<evidence type="ECO:0000256" key="11">
    <source>
        <dbReference type="ARBA" id="ARBA00023098"/>
    </source>
</evidence>
<comment type="subcellular location">
    <subcellularLocation>
        <location evidence="2">Cell membrane</location>
        <topology evidence="2">Multi-pass membrane protein</topology>
    </subcellularLocation>
</comment>
<dbReference type="CDD" id="cd00519">
    <property type="entry name" value="Lipase_3"/>
    <property type="match status" value="1"/>
</dbReference>
<feature type="region of interest" description="Disordered" evidence="15">
    <location>
        <begin position="358"/>
        <end position="525"/>
    </location>
</feature>
<evidence type="ECO:0000256" key="12">
    <source>
        <dbReference type="ARBA" id="ARBA00023136"/>
    </source>
</evidence>
<dbReference type="Pfam" id="PF01764">
    <property type="entry name" value="Lipase_3"/>
    <property type="match status" value="1"/>
</dbReference>
<evidence type="ECO:0000256" key="7">
    <source>
        <dbReference type="ARBA" id="ARBA00022801"/>
    </source>
</evidence>
<keyword evidence="3" id="KW-1003">Cell membrane</keyword>
<dbReference type="InterPro" id="IPR002921">
    <property type="entry name" value="Fungal_lipase-type"/>
</dbReference>
<name>A0ABR0T3R7_9HYPO</name>
<keyword evidence="18" id="KW-1185">Reference proteome</keyword>
<feature type="domain" description="Fungal lipase-type" evidence="16">
    <location>
        <begin position="814"/>
        <end position="980"/>
    </location>
</feature>
<sequence>MNSKLVPSDTAATAAAAAAVVVATSDSHGAAQHQPPGPTLLPAPVAQAVSLATRSTSLAIRIGSLVSSFGLDAARVTTLSSLELARGMIEGVMSRAAKDTITQARTELAAADAETVLERSLENLHYAVTQVAFWTSVSFHFTGSTLSTASEGSQLLLSSFDQLFGSTDSSRAVASIITLIRREFQSPLTGFRGERVGVVDLTLALSTLAYLQQACRKTAEEERRRQSFEEVIWDVVVLSDGERVDVDEQILSNIQGGYGDSGRKEKSPSPTRSPWTGTEDDEAVMNRLKSQIVANLSPGTTVSVSNSVASVQTITIVETRALTPTPKRRSWMPFTSDEENADSTYRVVYKIHRNKFRTSSFKSEDESSDPAVVELTDDSYFSRDKEAEAAQDTDDSGPSSSPTSPISPPSSTSFSRPASALDSKRRSKTSSPQDFSRPTMSSSRRTTMDAKATSQKSASTPRLTLADLDKTEATANQKRPRAPLHTPKSSQDIPSSSRKSHSKRKMESPVSGRSSEKKTGLKQVLRESSQSITNMWNKEQGAVEGSGFSGKVKEQTRALEERASKSSKSKSSGSRSHHHTSSHGRRSTQTPDPIPRSSSRASYVSIHDHRHDSIMTDSYSINASGNLRPASPSVMRAEFSSHDSIARSRLDASHDGLAPPMGHRRIRSHAPSLYSLATNESQSSLILSSYYKKSAYGTSDALYTLRREGFVDGTFPTGHLLPNITRYMRFSSACYGSHFMKLTGISNDMPQLKAWDGMHHDVRHFVHHTESEAENILLASFVDPQGGSDSTGSTGTGVPLVHYISLDHEAKAVVLACRGTMGFEDVLADLTCDYDRLAWRGRAFRVHKGIHASARRLLYGGDGRVLVTLKSALQDFPDYGLVLCGHSLGAGVTSLLGVMLSEPNAEGPGFVTSAEPYTGKYTSHEASVDGKLSSIRLPAGRRIHVYAYGPPGVMSPSLRKLTRGLITSVVHGNDLVPHLSLGLLHDFQGLSLAFKRDENRTKAEIRQRIWNAFQDNVTERWYSNRKVDTKAPGNGEEERWMLPALEGMRASMKGEKLLPPGEVFTIETQRVLRRDAFLLMDEEHIGQPAQRIMLKYVRDVEGRFGEVRFGTSMLTDHSPAKYEDALNKLRVGVTE</sequence>
<evidence type="ECO:0000313" key="18">
    <source>
        <dbReference type="Proteomes" id="UP001338125"/>
    </source>
</evidence>
<evidence type="ECO:0000256" key="14">
    <source>
        <dbReference type="ARBA" id="ARBA00026104"/>
    </source>
</evidence>
<keyword evidence="10" id="KW-1133">Transmembrane helix</keyword>
<keyword evidence="9" id="KW-0442">Lipid degradation</keyword>
<evidence type="ECO:0000256" key="9">
    <source>
        <dbReference type="ARBA" id="ARBA00022963"/>
    </source>
</evidence>
<protein>
    <recommendedName>
        <fullName evidence="14">sn-1-specific diacylglycerol lipase</fullName>
        <ecNumber evidence="14">3.1.1.116</ecNumber>
    </recommendedName>
</protein>
<feature type="compositionally biased region" description="Basic residues" evidence="15">
    <location>
        <begin position="575"/>
        <end position="586"/>
    </location>
</feature>
<proteinExistence type="predicted"/>
<dbReference type="InterPro" id="IPR052214">
    <property type="entry name" value="DAG_Lipase-Related"/>
</dbReference>
<dbReference type="Gene3D" id="3.40.50.1820">
    <property type="entry name" value="alpha/beta hydrolase"/>
    <property type="match status" value="1"/>
</dbReference>
<evidence type="ECO:0000256" key="8">
    <source>
        <dbReference type="ARBA" id="ARBA00022837"/>
    </source>
</evidence>
<dbReference type="Proteomes" id="UP001338125">
    <property type="component" value="Unassembled WGS sequence"/>
</dbReference>
<evidence type="ECO:0000256" key="15">
    <source>
        <dbReference type="SAM" id="MobiDB-lite"/>
    </source>
</evidence>
<keyword evidence="5" id="KW-0812">Transmembrane</keyword>
<dbReference type="SUPFAM" id="SSF53474">
    <property type="entry name" value="alpha/beta-Hydrolases"/>
    <property type="match status" value="1"/>
</dbReference>
<evidence type="ECO:0000256" key="2">
    <source>
        <dbReference type="ARBA" id="ARBA00004651"/>
    </source>
</evidence>
<feature type="region of interest" description="Disordered" evidence="15">
    <location>
        <begin position="539"/>
        <end position="603"/>
    </location>
</feature>
<comment type="caution">
    <text evidence="17">The sequence shown here is derived from an EMBL/GenBank/DDBJ whole genome shotgun (WGS) entry which is preliminary data.</text>
</comment>
<evidence type="ECO:0000256" key="13">
    <source>
        <dbReference type="ARBA" id="ARBA00024531"/>
    </source>
</evidence>
<keyword evidence="4" id="KW-0597">Phosphoprotein</keyword>
<comment type="catalytic activity">
    <reaction evidence="13">
        <text>a 1,2-diacyl-sn-glycerol + H2O = a 2-acylglycerol + a fatty acid + H(+)</text>
        <dbReference type="Rhea" id="RHEA:33275"/>
        <dbReference type="ChEBI" id="CHEBI:15377"/>
        <dbReference type="ChEBI" id="CHEBI:15378"/>
        <dbReference type="ChEBI" id="CHEBI:17389"/>
        <dbReference type="ChEBI" id="CHEBI:17815"/>
        <dbReference type="ChEBI" id="CHEBI:28868"/>
        <dbReference type="EC" id="3.1.1.116"/>
    </reaction>
    <physiologicalReaction direction="left-to-right" evidence="13">
        <dbReference type="Rhea" id="RHEA:33276"/>
    </physiologicalReaction>
</comment>
<dbReference type="PANTHER" id="PTHR45792">
    <property type="entry name" value="DIACYLGLYCEROL LIPASE HOMOLOG-RELATED"/>
    <property type="match status" value="1"/>
</dbReference>
<reference evidence="17 18" key="1">
    <citation type="submission" date="2024-01" db="EMBL/GenBank/DDBJ databases">
        <title>Complete genome of Cladobotryum mycophilum ATHUM6906.</title>
        <authorList>
            <person name="Christinaki A.C."/>
            <person name="Myridakis A.I."/>
            <person name="Kouvelis V.N."/>
        </authorList>
    </citation>
    <scope>NUCLEOTIDE SEQUENCE [LARGE SCALE GENOMIC DNA]</scope>
    <source>
        <strain evidence="17 18">ATHUM6906</strain>
    </source>
</reference>
<feature type="compositionally biased region" description="Polar residues" evidence="15">
    <location>
        <begin position="452"/>
        <end position="462"/>
    </location>
</feature>
<keyword evidence="8" id="KW-0106">Calcium</keyword>
<dbReference type="EMBL" id="JAVFKD010000001">
    <property type="protein sequence ID" value="KAK5999057.1"/>
    <property type="molecule type" value="Genomic_DNA"/>
</dbReference>
<evidence type="ECO:0000256" key="3">
    <source>
        <dbReference type="ARBA" id="ARBA00022475"/>
    </source>
</evidence>
<feature type="compositionally biased region" description="Low complexity" evidence="15">
    <location>
        <begin position="436"/>
        <end position="445"/>
    </location>
</feature>
<dbReference type="EC" id="3.1.1.116" evidence="14"/>
<evidence type="ECO:0000259" key="16">
    <source>
        <dbReference type="Pfam" id="PF01764"/>
    </source>
</evidence>
<evidence type="ECO:0000313" key="17">
    <source>
        <dbReference type="EMBL" id="KAK5999057.1"/>
    </source>
</evidence>
<keyword evidence="6" id="KW-0479">Metal-binding</keyword>
<dbReference type="PANTHER" id="PTHR45792:SF7">
    <property type="entry name" value="PUTATIVE (AFU_ORTHOLOGUE AFUA_6G02710)-RELATED"/>
    <property type="match status" value="1"/>
</dbReference>
<evidence type="ECO:0000256" key="6">
    <source>
        <dbReference type="ARBA" id="ARBA00022723"/>
    </source>
</evidence>
<organism evidence="17 18">
    <name type="scientific">Cladobotryum mycophilum</name>
    <dbReference type="NCBI Taxonomy" id="491253"/>
    <lineage>
        <taxon>Eukaryota</taxon>
        <taxon>Fungi</taxon>
        <taxon>Dikarya</taxon>
        <taxon>Ascomycota</taxon>
        <taxon>Pezizomycotina</taxon>
        <taxon>Sordariomycetes</taxon>
        <taxon>Hypocreomycetidae</taxon>
        <taxon>Hypocreales</taxon>
        <taxon>Hypocreaceae</taxon>
        <taxon>Cladobotryum</taxon>
    </lineage>
</organism>
<keyword evidence="12" id="KW-0472">Membrane</keyword>
<dbReference type="InterPro" id="IPR029058">
    <property type="entry name" value="AB_hydrolase_fold"/>
</dbReference>
<evidence type="ECO:0000256" key="5">
    <source>
        <dbReference type="ARBA" id="ARBA00022692"/>
    </source>
</evidence>
<evidence type="ECO:0000256" key="1">
    <source>
        <dbReference type="ARBA" id="ARBA00001913"/>
    </source>
</evidence>
<keyword evidence="7" id="KW-0378">Hydrolase</keyword>
<evidence type="ECO:0000256" key="10">
    <source>
        <dbReference type="ARBA" id="ARBA00022989"/>
    </source>
</evidence>
<comment type="cofactor">
    <cofactor evidence="1">
        <name>Ca(2+)</name>
        <dbReference type="ChEBI" id="CHEBI:29108"/>
    </cofactor>
</comment>